<feature type="domain" description="MrfA-like Zn-binding" evidence="1">
    <location>
        <begin position="473"/>
        <end position="573"/>
    </location>
</feature>
<dbReference type="Proteomes" id="UP000059847">
    <property type="component" value="Chromosome"/>
</dbReference>
<evidence type="ECO:0000313" key="3">
    <source>
        <dbReference type="Proteomes" id="UP000059847"/>
    </source>
</evidence>
<accession>A0A0M3V9F9</accession>
<dbReference type="KEGG" id="pur:AOC03_11420"/>
<gene>
    <name evidence="2" type="ORF">AOC03_11420</name>
</gene>
<evidence type="ECO:0000259" key="1">
    <source>
        <dbReference type="Pfam" id="PF09369"/>
    </source>
</evidence>
<dbReference type="Pfam" id="PF09369">
    <property type="entry name" value="MZB"/>
    <property type="match status" value="1"/>
</dbReference>
<organism evidence="2 3">
    <name type="scientific">Psychrobacter urativorans</name>
    <dbReference type="NCBI Taxonomy" id="45610"/>
    <lineage>
        <taxon>Bacteria</taxon>
        <taxon>Pseudomonadati</taxon>
        <taxon>Pseudomonadota</taxon>
        <taxon>Gammaproteobacteria</taxon>
        <taxon>Moraxellales</taxon>
        <taxon>Moraxellaceae</taxon>
        <taxon>Psychrobacter</taxon>
    </lineage>
</organism>
<evidence type="ECO:0000313" key="2">
    <source>
        <dbReference type="EMBL" id="ALF60577.1"/>
    </source>
</evidence>
<keyword evidence="3" id="KW-1185">Reference proteome</keyword>
<dbReference type="NCBIfam" id="NF038324">
    <property type="entry name" value="DrmB_fam"/>
    <property type="match status" value="1"/>
</dbReference>
<dbReference type="EMBL" id="CP012678">
    <property type="protein sequence ID" value="ALF60577.1"/>
    <property type="molecule type" value="Genomic_DNA"/>
</dbReference>
<name>A0A0M3V9F9_9GAMM</name>
<dbReference type="RefSeq" id="WP_062536128.1">
    <property type="nucleotide sequence ID" value="NZ_CP012678.1"/>
</dbReference>
<dbReference type="STRING" id="45610.AOC03_11420"/>
<reference evidence="2 3" key="1">
    <citation type="submission" date="2015-09" db="EMBL/GenBank/DDBJ databases">
        <title>Complete genome of Psychrobacter urativorans R10.10B.</title>
        <authorList>
            <person name="See-Too W.S."/>
            <person name="Chan K.G."/>
        </authorList>
    </citation>
    <scope>NUCLEOTIDE SEQUENCE [LARGE SCALE GENOMIC DNA]</scope>
    <source>
        <strain evidence="2 3">R10.10B</strain>
    </source>
</reference>
<protein>
    <recommendedName>
        <fullName evidence="1">MrfA-like Zn-binding domain-containing protein</fullName>
    </recommendedName>
</protein>
<proteinExistence type="predicted"/>
<dbReference type="AlphaFoldDB" id="A0A0M3V9F9"/>
<dbReference type="InterPro" id="IPR047721">
    <property type="entry name" value="DrmB"/>
</dbReference>
<dbReference type="OrthoDB" id="9134227at2"/>
<sequence length="610" mass="68566">MNMNNQQYQYLPIRLSHLLTHCSVGAVVRGPDYLMIVQDISEWIALDGTAPREIMFVEQIKATLGIQQALREPPIAKLDKHDLPDGTCIPASRFPSWMACDSCGLMHTRPWIDQKTDQPICQGIVNNRPCKKPLTQVSLVLVHNDGHINDLDWHYLAHKDAEKAKQKQCGREPLTLTLNNKRVIACNKCGAESRVNPGTKLPYFGWSQPWMGYAPELPIEDLGEVMEVNDTRIHRAVTISALVIPPESRIGRHSVVAQLYSNQPLRDTLSLRGSNFQRNSRKKTVAEKLDCDVAQLEDAIIQIENGFPNIDTNMTTLKLLEAEYQAILEPIVDLKEDEDFVTHHVSDQWREFLQQRTNTLSKKLNSLITDVIEIRKLKEIMVFKGFTRGGTIDDEIPTIVPPAIDKEIGWLPALELYGEGIFINFDNDIITEWEKNANVMARTEVFKSRFAKANIKFDPNIIITPRFMFLHALSHLLIKELEIQAGYPSASLKERIYASISDDTSMAGILIYVAIPDVDGTLGGLAELTKPERLEKIISKAFEKARWCSLDPVCASHDGQGVGLLNKAACHACELLPETSCFCGNILLDRIFVKGDHNSAMPSVLDMITL</sequence>
<dbReference type="InterPro" id="IPR018973">
    <property type="entry name" value="MZB"/>
</dbReference>